<proteinExistence type="predicted"/>
<feature type="region of interest" description="Disordered" evidence="1">
    <location>
        <begin position="34"/>
        <end position="56"/>
    </location>
</feature>
<reference evidence="2 3" key="1">
    <citation type="submission" date="2020-08" db="EMBL/GenBank/DDBJ databases">
        <title>Genomic Encyclopedia of Type Strains, Phase IV (KMG-IV): sequencing the most valuable type-strain genomes for metagenomic binning, comparative biology and taxonomic classification.</title>
        <authorList>
            <person name="Goeker M."/>
        </authorList>
    </citation>
    <scope>NUCLEOTIDE SEQUENCE [LARGE SCALE GENOMIC DNA]</scope>
    <source>
        <strain evidence="2 3">DSM 23562</strain>
    </source>
</reference>
<evidence type="ECO:0000313" key="3">
    <source>
        <dbReference type="Proteomes" id="UP000520814"/>
    </source>
</evidence>
<comment type="caution">
    <text evidence="2">The sequence shown here is derived from an EMBL/GenBank/DDBJ whole genome shotgun (WGS) entry which is preliminary data.</text>
</comment>
<keyword evidence="3" id="KW-1185">Reference proteome</keyword>
<evidence type="ECO:0000256" key="1">
    <source>
        <dbReference type="SAM" id="MobiDB-lite"/>
    </source>
</evidence>
<gene>
    <name evidence="2" type="ORF">HNQ39_005351</name>
</gene>
<organism evidence="2 3">
    <name type="scientific">Armatimonas rosea</name>
    <dbReference type="NCBI Taxonomy" id="685828"/>
    <lineage>
        <taxon>Bacteria</taxon>
        <taxon>Bacillati</taxon>
        <taxon>Armatimonadota</taxon>
        <taxon>Armatimonadia</taxon>
        <taxon>Armatimonadales</taxon>
        <taxon>Armatimonadaceae</taxon>
        <taxon>Armatimonas</taxon>
    </lineage>
</organism>
<evidence type="ECO:0000313" key="2">
    <source>
        <dbReference type="EMBL" id="MBB6053516.1"/>
    </source>
</evidence>
<dbReference type="EMBL" id="JACHGW010000007">
    <property type="protein sequence ID" value="MBB6053516.1"/>
    <property type="molecule type" value="Genomic_DNA"/>
</dbReference>
<feature type="compositionally biased region" description="Basic and acidic residues" evidence="1">
    <location>
        <begin position="34"/>
        <end position="45"/>
    </location>
</feature>
<sequence>MSVDPKLSPGEGEPVTISVTEEELTMAPRQRLVHEHLDGIQHGLDDDPNNDPAKGSVLGATGGAVVGAVAGAVLGPVGAALGALAGAAAGAIASGLAVAAVDSVDNDDNITGLGAEVSVDADQFPPEPVQDLIREKQDR</sequence>
<dbReference type="Proteomes" id="UP000520814">
    <property type="component" value="Unassembled WGS sequence"/>
</dbReference>
<feature type="region of interest" description="Disordered" evidence="1">
    <location>
        <begin position="116"/>
        <end position="139"/>
    </location>
</feature>
<name>A0A7W9SVB4_ARMRO</name>
<accession>A0A7W9SVB4</accession>
<protein>
    <submittedName>
        <fullName evidence="2">Phage tail tape-measure protein</fullName>
    </submittedName>
</protein>
<dbReference type="AlphaFoldDB" id="A0A7W9SVB4"/>
<dbReference type="RefSeq" id="WP_184203607.1">
    <property type="nucleotide sequence ID" value="NZ_JACHGW010000007.1"/>
</dbReference>